<evidence type="ECO:0000313" key="10">
    <source>
        <dbReference type="Proteomes" id="UP000224740"/>
    </source>
</evidence>
<reference evidence="9" key="2">
    <citation type="submission" date="2017-09" db="EMBL/GenBank/DDBJ databases">
        <authorList>
            <person name="Perez-Cataluna A."/>
            <person name="Figueras M.J."/>
            <person name="Salas-Masso N."/>
        </authorList>
    </citation>
    <scope>NUCLEOTIDE SEQUENCE</scope>
    <source>
        <strain evidence="9">CECT 7727</strain>
    </source>
</reference>
<keyword evidence="5 6" id="KW-0472">Membrane</keyword>
<evidence type="ECO:0000259" key="7">
    <source>
        <dbReference type="SMART" id="SM01049"/>
    </source>
</evidence>
<dbReference type="InterPro" id="IPR004010">
    <property type="entry name" value="Double_Cache_2"/>
</dbReference>
<dbReference type="KEGG" id="amar:AMRN_0974"/>
<evidence type="ECO:0000313" key="9">
    <source>
        <dbReference type="EMBL" id="PHO14179.1"/>
    </source>
</evidence>
<dbReference type="Gene3D" id="3.30.450.20">
    <property type="entry name" value="PAS domain"/>
    <property type="match status" value="2"/>
</dbReference>
<sequence length="390" mass="45470">MTKTISVSMRTKVLIISIFVVFFLAVASLIATIVTVNTINKSNIDEYKHDIYKKTEIELQNYVQVTIQTIDSFYKRTLPSKIKQEVKNHLTQRMDFLFSILEENYKIYKNSMSKEELKQHLIKIIKSAKYSNSGYFWVNDFDAVMIMHPILEQLNNQNLMDQKDENGKELFKAFVHVAKKQNAGFVDYLWPKPGMKKAEEKISYVKVFEPFNWIIGTGDYVQEVTNKIKKDAIKTISEIRYGNNGYFWINNSKSKMISHPIFKDLNGKNLSTFQDENGQYIFNEFVTIANEKKEGGLVLYLWPKPGEQKAKPKISYVQKFQPWDWIIGTGAYVDEIELKIKNMEEKSEKSLQTITILSAIIFVIVLIILSLITLTLSTKRDDKDYEEEYL</sequence>
<reference evidence="10" key="1">
    <citation type="submission" date="2017-09" db="EMBL/GenBank/DDBJ databases">
        <title>Arcobacter canalis sp. nov., a new species isolated from a water canal contaminated with urban sewage.</title>
        <authorList>
            <person name="Perez-Cataluna A."/>
            <person name="Salas-Masso N."/>
            <person name="Figueras M.J."/>
        </authorList>
    </citation>
    <scope>NUCLEOTIDE SEQUENCE [LARGE SCALE GENOMIC DNA]</scope>
    <source>
        <strain evidence="10">CECT 7727</strain>
    </source>
</reference>
<evidence type="ECO:0000256" key="2">
    <source>
        <dbReference type="ARBA" id="ARBA00022475"/>
    </source>
</evidence>
<protein>
    <submittedName>
        <fullName evidence="8">Cache sensor-containing signal transduction histidine kinase</fullName>
    </submittedName>
</protein>
<reference evidence="8 11" key="3">
    <citation type="submission" date="2018-08" db="EMBL/GenBank/DDBJ databases">
        <title>Complete genome of the Arcobacter marinus type strain JCM 15502.</title>
        <authorList>
            <person name="Miller W.G."/>
            <person name="Yee E."/>
            <person name="Huynh S."/>
            <person name="Parker C.T."/>
        </authorList>
    </citation>
    <scope>NUCLEOTIDE SEQUENCE [LARGE SCALE GENOMIC DNA]</scope>
    <source>
        <strain evidence="8 11">JCM 15502</strain>
    </source>
</reference>
<feature type="domain" description="Single Cache" evidence="7">
    <location>
        <begin position="211"/>
        <end position="283"/>
    </location>
</feature>
<keyword evidence="3 6" id="KW-0812">Transmembrane</keyword>
<keyword evidence="4 6" id="KW-1133">Transmembrane helix</keyword>
<dbReference type="Proteomes" id="UP000264693">
    <property type="component" value="Chromosome"/>
</dbReference>
<evidence type="ECO:0000256" key="1">
    <source>
        <dbReference type="ARBA" id="ARBA00004651"/>
    </source>
</evidence>
<dbReference type="SMART" id="SM01049">
    <property type="entry name" value="Cache_2"/>
    <property type="match status" value="2"/>
</dbReference>
<evidence type="ECO:0000256" key="6">
    <source>
        <dbReference type="SAM" id="Phobius"/>
    </source>
</evidence>
<dbReference type="GO" id="GO:0005886">
    <property type="term" value="C:plasma membrane"/>
    <property type="evidence" value="ECO:0007669"/>
    <property type="project" value="UniProtKB-SubCell"/>
</dbReference>
<dbReference type="GO" id="GO:0016301">
    <property type="term" value="F:kinase activity"/>
    <property type="evidence" value="ECO:0007669"/>
    <property type="project" value="UniProtKB-KW"/>
</dbReference>
<feature type="transmembrane region" description="Helical" evidence="6">
    <location>
        <begin position="354"/>
        <end position="376"/>
    </location>
</feature>
<evidence type="ECO:0000313" key="11">
    <source>
        <dbReference type="Proteomes" id="UP000264693"/>
    </source>
</evidence>
<evidence type="ECO:0000313" key="8">
    <source>
        <dbReference type="EMBL" id="AXX86725.1"/>
    </source>
</evidence>
<dbReference type="Pfam" id="PF08269">
    <property type="entry name" value="dCache_2"/>
    <property type="match status" value="1"/>
</dbReference>
<dbReference type="EMBL" id="NXAO01000069">
    <property type="protein sequence ID" value="PHO14179.1"/>
    <property type="molecule type" value="Genomic_DNA"/>
</dbReference>
<keyword evidence="8" id="KW-0418">Kinase</keyword>
<comment type="subcellular location">
    <subcellularLocation>
        <location evidence="1">Cell membrane</location>
        <topology evidence="1">Multi-pass membrane protein</topology>
    </subcellularLocation>
</comment>
<dbReference type="InterPro" id="IPR033480">
    <property type="entry name" value="sCache_2"/>
</dbReference>
<gene>
    <name evidence="8" type="ORF">AMRN_0974</name>
    <name evidence="9" type="ORF">CPH92_13255</name>
</gene>
<evidence type="ECO:0000256" key="4">
    <source>
        <dbReference type="ARBA" id="ARBA00022989"/>
    </source>
</evidence>
<organism evidence="8 11">
    <name type="scientific">Malaciobacter marinus</name>
    <dbReference type="NCBI Taxonomy" id="505249"/>
    <lineage>
        <taxon>Bacteria</taxon>
        <taxon>Pseudomonadati</taxon>
        <taxon>Campylobacterota</taxon>
        <taxon>Epsilonproteobacteria</taxon>
        <taxon>Campylobacterales</taxon>
        <taxon>Arcobacteraceae</taxon>
        <taxon>Malaciobacter</taxon>
    </lineage>
</organism>
<name>A0A347TJE7_9BACT</name>
<keyword evidence="8" id="KW-0808">Transferase</keyword>
<dbReference type="RefSeq" id="WP_099312566.1">
    <property type="nucleotide sequence ID" value="NZ_CP032101.1"/>
</dbReference>
<keyword evidence="2" id="KW-1003">Cell membrane</keyword>
<feature type="domain" description="Single Cache" evidence="7">
    <location>
        <begin position="48"/>
        <end position="172"/>
    </location>
</feature>
<dbReference type="AlphaFoldDB" id="A0A347TJE7"/>
<accession>A0A347TJE7</accession>
<dbReference type="EMBL" id="CP032101">
    <property type="protein sequence ID" value="AXX86725.1"/>
    <property type="molecule type" value="Genomic_DNA"/>
</dbReference>
<evidence type="ECO:0000256" key="3">
    <source>
        <dbReference type="ARBA" id="ARBA00022692"/>
    </source>
</evidence>
<keyword evidence="10" id="KW-1185">Reference proteome</keyword>
<proteinExistence type="predicted"/>
<evidence type="ECO:0000256" key="5">
    <source>
        <dbReference type="ARBA" id="ARBA00023136"/>
    </source>
</evidence>
<dbReference type="Proteomes" id="UP000224740">
    <property type="component" value="Unassembled WGS sequence"/>
</dbReference>